<evidence type="ECO:0000256" key="10">
    <source>
        <dbReference type="PROSITE-ProRule" id="PRU00560"/>
    </source>
</evidence>
<keyword evidence="14" id="KW-1185">Reference proteome</keyword>
<dbReference type="Gene3D" id="3.40.50.300">
    <property type="entry name" value="P-loop containing nucleotide triphosphate hydrolases"/>
    <property type="match status" value="4"/>
</dbReference>
<feature type="binding site" evidence="10">
    <location>
        <begin position="24"/>
        <end position="31"/>
    </location>
    <ligand>
        <name>ATP</name>
        <dbReference type="ChEBI" id="CHEBI:30616"/>
    </ligand>
</feature>
<dbReference type="PROSITE" id="PS51198">
    <property type="entry name" value="UVRD_HELICASE_ATP_BIND"/>
    <property type="match status" value="1"/>
</dbReference>
<comment type="catalytic activity">
    <reaction evidence="6">
        <text>Couples ATP hydrolysis with the unwinding of duplex DNA by translocating in the 3'-5' direction.</text>
        <dbReference type="EC" id="5.6.2.4"/>
    </reaction>
</comment>
<keyword evidence="4 10" id="KW-0067">ATP-binding</keyword>
<dbReference type="InterPro" id="IPR014016">
    <property type="entry name" value="UvrD-like_ATP-bd"/>
</dbReference>
<evidence type="ECO:0000256" key="7">
    <source>
        <dbReference type="ARBA" id="ARBA00034808"/>
    </source>
</evidence>
<keyword evidence="2 10" id="KW-0378">Hydrolase</keyword>
<dbReference type="SUPFAM" id="SSF52540">
    <property type="entry name" value="P-loop containing nucleoside triphosphate hydrolases"/>
    <property type="match status" value="1"/>
</dbReference>
<organism evidence="13 14">
    <name type="scientific">Roseovarius aquimarinus</name>
    <dbReference type="NCBI Taxonomy" id="1229156"/>
    <lineage>
        <taxon>Bacteria</taxon>
        <taxon>Pseudomonadati</taxon>
        <taxon>Pseudomonadota</taxon>
        <taxon>Alphaproteobacteria</taxon>
        <taxon>Rhodobacterales</taxon>
        <taxon>Roseobacteraceae</taxon>
        <taxon>Roseovarius</taxon>
    </lineage>
</organism>
<evidence type="ECO:0000256" key="4">
    <source>
        <dbReference type="ARBA" id="ARBA00022840"/>
    </source>
</evidence>
<gene>
    <name evidence="13" type="primary">addA</name>
    <name evidence="13" type="ORF">ACGRVM_11835</name>
</gene>
<reference evidence="13 14" key="1">
    <citation type="submission" date="2024-10" db="EMBL/GenBank/DDBJ databases">
        <authorList>
            <person name="Yang X.-N."/>
        </authorList>
    </citation>
    <scope>NUCLEOTIDE SEQUENCE [LARGE SCALE GENOMIC DNA]</scope>
    <source>
        <strain evidence="13 14">CAU 1059</strain>
    </source>
</reference>
<evidence type="ECO:0000313" key="13">
    <source>
        <dbReference type="EMBL" id="MFH0254585.1"/>
    </source>
</evidence>
<evidence type="ECO:0000256" key="3">
    <source>
        <dbReference type="ARBA" id="ARBA00022806"/>
    </source>
</evidence>
<feature type="domain" description="UvrD-like helicase C-terminal" evidence="12">
    <location>
        <begin position="492"/>
        <end position="772"/>
    </location>
</feature>
<dbReference type="EC" id="5.6.2.4" evidence="7"/>
<accession>A0ABW7I8S2</accession>
<keyword evidence="1 10" id="KW-0547">Nucleotide-binding</keyword>
<evidence type="ECO:0000256" key="2">
    <source>
        <dbReference type="ARBA" id="ARBA00022801"/>
    </source>
</evidence>
<evidence type="ECO:0000313" key="14">
    <source>
        <dbReference type="Proteomes" id="UP001607157"/>
    </source>
</evidence>
<dbReference type="PANTHER" id="PTHR11070">
    <property type="entry name" value="UVRD / RECB / PCRA DNA HELICASE FAMILY MEMBER"/>
    <property type="match status" value="1"/>
</dbReference>
<evidence type="ECO:0000256" key="1">
    <source>
        <dbReference type="ARBA" id="ARBA00022741"/>
    </source>
</evidence>
<dbReference type="EMBL" id="JBIHMM010000003">
    <property type="protein sequence ID" value="MFH0254585.1"/>
    <property type="molecule type" value="Genomic_DNA"/>
</dbReference>
<protein>
    <recommendedName>
        <fullName evidence="7">DNA 3'-5' helicase</fullName>
        <ecNumber evidence="7">5.6.2.4</ecNumber>
    </recommendedName>
    <alternativeName>
        <fullName evidence="8">DNA 3'-5' helicase II</fullName>
    </alternativeName>
</protein>
<dbReference type="NCBIfam" id="TIGR02784">
    <property type="entry name" value="addA_alphas"/>
    <property type="match status" value="1"/>
</dbReference>
<evidence type="ECO:0000259" key="12">
    <source>
        <dbReference type="PROSITE" id="PS51217"/>
    </source>
</evidence>
<dbReference type="InterPro" id="IPR014151">
    <property type="entry name" value="DNA_helicase_AddA"/>
</dbReference>
<dbReference type="InterPro" id="IPR000212">
    <property type="entry name" value="DNA_helicase_UvrD/REP"/>
</dbReference>
<evidence type="ECO:0000259" key="11">
    <source>
        <dbReference type="PROSITE" id="PS51198"/>
    </source>
</evidence>
<feature type="domain" description="UvrD-like helicase ATP-binding" evidence="11">
    <location>
        <begin position="3"/>
        <end position="473"/>
    </location>
</feature>
<dbReference type="Pfam" id="PF12705">
    <property type="entry name" value="PDDEXK_1"/>
    <property type="match status" value="1"/>
</dbReference>
<dbReference type="PANTHER" id="PTHR11070:SF2">
    <property type="entry name" value="ATP-DEPENDENT DNA HELICASE SRS2"/>
    <property type="match status" value="1"/>
</dbReference>
<sequence>MQRDDATLRQIAAAEPGNSTWLSANAGSGKTRVLTDRVARLLLRGVDPQHILCLTYTKASASEMQNRLFKRLGEWAMLDAAKLEKALNELGVEGRLSDTALRDARRLFARAIEAPGGLKIQTIHSFCASLLRRFPLEAGVSPQFVEMEERTAKLLRAEIVEEIAAGPEAAKLDALARHFTGETLDELTREIAGRATLFSEPRTEAGLGAALGLSPGTTARSIEEEVFLGGETVLLGTLIAALGAGTSTDTKAAIKLRRIAALGYDALPVLEDAFLTKSGAAPFTVSARFPTKGTKEALGDSMDLIAAWMHRVEAARPKRIALEALGLAMALQDFVQVFLPAYAKAKQLRGWLDFDDLILRARDLLTRSDVAAWVLFRLDGGIDHILVDEAQDTSPVQWQVIDRLAQEFTAGKGARQEVERTIFVVGDKKQSIYSFQGADPREFDRMQRDWSDRLAATGAPLHSERLAHSFRSSRAILDAVDATFEGLEESGFGPEETHVPFWPDMPGRVDLWPINPEPEKADPPPWHAPVDIRAENDPDVVLARQVAETIAQLIADGHPIPDKDGLRPVHAGDFLILVQSRSDIFHEIISACKALSLPIAGADRLKVAAELAVKDLAALLSFLSTPEDDLSLAIALRSPLLGWSEAELYRLAQGRTQKYLWEALRAEAEVHPETMAILGDLRSQADFLRPYDLIERILTRHDGRRRILARLGPEAQDGIDALLSQALAYEQKAVDSLTGFLIWLETDALEIKRQAEGAGDLIRVMTVHGAKGLEAPIVILPETGTRKNDVKAQILNLGGAPVWKAKSAVMPDAQQRAIEDLKAAQAAERDRLLYVAMTRAEKWLIVAAAKPPKDTGDSWYQKVEAGLRRLGAQPYAVHGGEGLRLEHGDWSGPVATGEAVPQRPRPALAPCFTRPAPAVPESRAPLAPSDLGGAKALPGDAGLDEEAAKLRGSRIHSLLEFLPTLPRYDWSDAAARMLPGAPDLPELLEEAARNLDEPGLAHLWDAGALPEVGITADLPGLGRVAGVIDRLILTGETVLIVDFKSNATVPDAPESCPEGLLRQMGAYAAMAAQIYPGKRIETAILWTRTATLMHLPHDLVTSALGRAGTA</sequence>
<evidence type="ECO:0000256" key="9">
    <source>
        <dbReference type="ARBA" id="ARBA00048988"/>
    </source>
</evidence>
<keyword evidence="5" id="KW-0413">Isomerase</keyword>
<evidence type="ECO:0000256" key="8">
    <source>
        <dbReference type="ARBA" id="ARBA00034923"/>
    </source>
</evidence>
<proteinExistence type="predicted"/>
<name>A0ABW7I8S2_9RHOB</name>
<evidence type="ECO:0000256" key="6">
    <source>
        <dbReference type="ARBA" id="ARBA00034617"/>
    </source>
</evidence>
<dbReference type="Gene3D" id="1.10.486.10">
    <property type="entry name" value="PCRA, domain 4"/>
    <property type="match status" value="1"/>
</dbReference>
<dbReference type="GO" id="GO:0004386">
    <property type="term" value="F:helicase activity"/>
    <property type="evidence" value="ECO:0007669"/>
    <property type="project" value="UniProtKB-KW"/>
</dbReference>
<dbReference type="Pfam" id="PF13361">
    <property type="entry name" value="UvrD_C"/>
    <property type="match status" value="1"/>
</dbReference>
<dbReference type="InterPro" id="IPR014017">
    <property type="entry name" value="DNA_helicase_UvrD-like_C"/>
</dbReference>
<dbReference type="InterPro" id="IPR027417">
    <property type="entry name" value="P-loop_NTPase"/>
</dbReference>
<evidence type="ECO:0000256" key="5">
    <source>
        <dbReference type="ARBA" id="ARBA00023235"/>
    </source>
</evidence>
<dbReference type="InterPro" id="IPR038726">
    <property type="entry name" value="PDDEXK_AddAB-type"/>
</dbReference>
<dbReference type="PROSITE" id="PS51217">
    <property type="entry name" value="UVRD_HELICASE_CTER"/>
    <property type="match status" value="1"/>
</dbReference>
<dbReference type="Proteomes" id="UP001607157">
    <property type="component" value="Unassembled WGS sequence"/>
</dbReference>
<dbReference type="RefSeq" id="WP_377171879.1">
    <property type="nucleotide sequence ID" value="NZ_JBHTJC010000003.1"/>
</dbReference>
<dbReference type="Pfam" id="PF00580">
    <property type="entry name" value="UvrD-helicase"/>
    <property type="match status" value="1"/>
</dbReference>
<comment type="caution">
    <text evidence="13">The sequence shown here is derived from an EMBL/GenBank/DDBJ whole genome shotgun (WGS) entry which is preliminary data.</text>
</comment>
<keyword evidence="3 10" id="KW-0347">Helicase</keyword>
<comment type="catalytic activity">
    <reaction evidence="9">
        <text>ATP + H2O = ADP + phosphate + H(+)</text>
        <dbReference type="Rhea" id="RHEA:13065"/>
        <dbReference type="ChEBI" id="CHEBI:15377"/>
        <dbReference type="ChEBI" id="CHEBI:15378"/>
        <dbReference type="ChEBI" id="CHEBI:30616"/>
        <dbReference type="ChEBI" id="CHEBI:43474"/>
        <dbReference type="ChEBI" id="CHEBI:456216"/>
        <dbReference type="EC" id="5.6.2.4"/>
    </reaction>
</comment>